<keyword evidence="4" id="KW-1185">Reference proteome</keyword>
<feature type="domain" description="CBS" evidence="2">
    <location>
        <begin position="117"/>
        <end position="180"/>
    </location>
</feature>
<organism evidence="3 4">
    <name type="scientific">Pricia mediterranea</name>
    <dbReference type="NCBI Taxonomy" id="3076079"/>
    <lineage>
        <taxon>Bacteria</taxon>
        <taxon>Pseudomonadati</taxon>
        <taxon>Bacteroidota</taxon>
        <taxon>Flavobacteriia</taxon>
        <taxon>Flavobacteriales</taxon>
        <taxon>Flavobacteriaceae</taxon>
        <taxon>Pricia</taxon>
    </lineage>
</organism>
<evidence type="ECO:0000313" key="3">
    <source>
        <dbReference type="EMBL" id="MDT7829289.1"/>
    </source>
</evidence>
<evidence type="ECO:0000313" key="4">
    <source>
        <dbReference type="Proteomes" id="UP001250656"/>
    </source>
</evidence>
<dbReference type="InterPro" id="IPR000644">
    <property type="entry name" value="CBS_dom"/>
</dbReference>
<dbReference type="Gene3D" id="1.25.60.10">
    <property type="entry name" value="MgtE N-terminal domain-like"/>
    <property type="match status" value="1"/>
</dbReference>
<protein>
    <recommendedName>
        <fullName evidence="2">CBS domain-containing protein</fullName>
    </recommendedName>
</protein>
<dbReference type="PROSITE" id="PS51371">
    <property type="entry name" value="CBS"/>
    <property type="match status" value="1"/>
</dbReference>
<comment type="caution">
    <text evidence="3">The sequence shown here is derived from an EMBL/GenBank/DDBJ whole genome shotgun (WGS) entry which is preliminary data.</text>
</comment>
<reference evidence="3 4" key="1">
    <citation type="submission" date="2023-09" db="EMBL/GenBank/DDBJ databases">
        <title>Novel taxa isolated from Blanes Bay.</title>
        <authorList>
            <person name="Rey-Velasco X."/>
            <person name="Lucena T."/>
        </authorList>
    </citation>
    <scope>NUCLEOTIDE SEQUENCE [LARGE SCALE GENOMIC DNA]</scope>
    <source>
        <strain evidence="3 4">S334</strain>
    </source>
</reference>
<dbReference type="RefSeq" id="WP_314015130.1">
    <property type="nucleotide sequence ID" value="NZ_JAVTTP010000001.1"/>
</dbReference>
<evidence type="ECO:0000256" key="1">
    <source>
        <dbReference type="PROSITE-ProRule" id="PRU00703"/>
    </source>
</evidence>
<name>A0ABU3L6B3_9FLAO</name>
<keyword evidence="1" id="KW-0129">CBS domain</keyword>
<dbReference type="Gene3D" id="3.10.580.10">
    <property type="entry name" value="CBS-domain"/>
    <property type="match status" value="1"/>
</dbReference>
<dbReference type="Proteomes" id="UP001250656">
    <property type="component" value="Unassembled WGS sequence"/>
</dbReference>
<proteinExistence type="predicted"/>
<dbReference type="CDD" id="cd02205">
    <property type="entry name" value="CBS_pair_SF"/>
    <property type="match status" value="1"/>
</dbReference>
<dbReference type="InterPro" id="IPR038076">
    <property type="entry name" value="MgtE_N_sf"/>
</dbReference>
<dbReference type="SUPFAM" id="SSF158791">
    <property type="entry name" value="MgtE N-terminal domain-like"/>
    <property type="match status" value="1"/>
</dbReference>
<accession>A0ABU3L6B3</accession>
<dbReference type="SUPFAM" id="SSF54631">
    <property type="entry name" value="CBS-domain pair"/>
    <property type="match status" value="1"/>
</dbReference>
<evidence type="ECO:0000259" key="2">
    <source>
        <dbReference type="PROSITE" id="PS51371"/>
    </source>
</evidence>
<sequence length="267" mass="29472">MDSNQIILNDFITKHPFAAAKALEVLGHEDVVEFLLALPSQKGLRMLSLMNPKNASECFVLLPAKQRVEYLEKGSPSAMAAILRMIDNPLHDELLRAIAPGKAVPIKRELEFKPNTVGPFADPAMTVHKATSVDNAVDMLKRERTSRSSELYVVDLDGIFQGLVETTELLRAERADIVETIMVKTCPRFSADQPIKSVLHDDAWLQYRQVPVVDRADKFIGTLSYKAVMAIEGKPEGLTKDSINETAGALGELYRIGLTSLLQSTGK</sequence>
<dbReference type="PANTHER" id="PTHR43773">
    <property type="entry name" value="MAGNESIUM TRANSPORTER MGTE"/>
    <property type="match status" value="1"/>
</dbReference>
<dbReference type="InterPro" id="IPR046342">
    <property type="entry name" value="CBS_dom_sf"/>
</dbReference>
<dbReference type="PANTHER" id="PTHR43773:SF1">
    <property type="entry name" value="MAGNESIUM TRANSPORTER MGTE"/>
    <property type="match status" value="1"/>
</dbReference>
<dbReference type="InterPro" id="IPR006669">
    <property type="entry name" value="MgtE_transporter"/>
</dbReference>
<dbReference type="EMBL" id="JAVTTP010000001">
    <property type="protein sequence ID" value="MDT7829289.1"/>
    <property type="molecule type" value="Genomic_DNA"/>
</dbReference>
<gene>
    <name evidence="3" type="ORF">RQM65_11480</name>
</gene>
<dbReference type="Pfam" id="PF00571">
    <property type="entry name" value="CBS"/>
    <property type="match status" value="1"/>
</dbReference>